<dbReference type="InterPro" id="IPR036779">
    <property type="entry name" value="LysM_dom_sf"/>
</dbReference>
<accession>A0ABN6N8S9</accession>
<proteinExistence type="predicted"/>
<dbReference type="PANTHER" id="PTHR34700:SF4">
    <property type="entry name" value="PHAGE-LIKE ELEMENT PBSX PROTEIN XKDP"/>
    <property type="match status" value="1"/>
</dbReference>
<evidence type="ECO:0000259" key="3">
    <source>
        <dbReference type="PROSITE" id="PS51782"/>
    </source>
</evidence>
<dbReference type="SUPFAM" id="SSF54106">
    <property type="entry name" value="LysM domain"/>
    <property type="match status" value="1"/>
</dbReference>
<dbReference type="Gene3D" id="3.10.350.10">
    <property type="entry name" value="LysM domain"/>
    <property type="match status" value="1"/>
</dbReference>
<feature type="region of interest" description="Disordered" evidence="1">
    <location>
        <begin position="46"/>
        <end position="67"/>
    </location>
</feature>
<evidence type="ECO:0000256" key="1">
    <source>
        <dbReference type="SAM" id="MobiDB-lite"/>
    </source>
</evidence>
<feature type="domain" description="LysM" evidence="3">
    <location>
        <begin position="94"/>
        <end position="142"/>
    </location>
</feature>
<dbReference type="InterPro" id="IPR018392">
    <property type="entry name" value="LysM"/>
</dbReference>
<evidence type="ECO:0000313" key="4">
    <source>
        <dbReference type="EMBL" id="BDG08263.1"/>
    </source>
</evidence>
<dbReference type="InterPro" id="IPR052196">
    <property type="entry name" value="Bact_Kbp"/>
</dbReference>
<organism evidence="4 5">
    <name type="scientific">Anaeromyxobacter paludicola</name>
    <dbReference type="NCBI Taxonomy" id="2918171"/>
    <lineage>
        <taxon>Bacteria</taxon>
        <taxon>Pseudomonadati</taxon>
        <taxon>Myxococcota</taxon>
        <taxon>Myxococcia</taxon>
        <taxon>Myxococcales</taxon>
        <taxon>Cystobacterineae</taxon>
        <taxon>Anaeromyxobacteraceae</taxon>
        <taxon>Anaeromyxobacter</taxon>
    </lineage>
</organism>
<dbReference type="Pfam" id="PF01476">
    <property type="entry name" value="LysM"/>
    <property type="match status" value="1"/>
</dbReference>
<dbReference type="Proteomes" id="UP001162734">
    <property type="component" value="Chromosome"/>
</dbReference>
<dbReference type="CDD" id="cd00118">
    <property type="entry name" value="LysM"/>
    <property type="match status" value="1"/>
</dbReference>
<evidence type="ECO:0000313" key="5">
    <source>
        <dbReference type="Proteomes" id="UP001162734"/>
    </source>
</evidence>
<name>A0ABN6N8S9_9BACT</name>
<feature type="region of interest" description="Disordered" evidence="1">
    <location>
        <begin position="144"/>
        <end position="169"/>
    </location>
</feature>
<dbReference type="EMBL" id="AP025592">
    <property type="protein sequence ID" value="BDG08263.1"/>
    <property type="molecule type" value="Genomic_DNA"/>
</dbReference>
<protein>
    <recommendedName>
        <fullName evidence="3">LysM domain-containing protein</fullName>
    </recommendedName>
</protein>
<feature type="compositionally biased region" description="Low complexity" evidence="1">
    <location>
        <begin position="144"/>
        <end position="156"/>
    </location>
</feature>
<gene>
    <name evidence="4" type="ORF">AMPC_13760</name>
</gene>
<feature type="chain" id="PRO_5047002958" description="LysM domain-containing protein" evidence="2">
    <location>
        <begin position="20"/>
        <end position="435"/>
    </location>
</feature>
<evidence type="ECO:0000256" key="2">
    <source>
        <dbReference type="SAM" id="SignalP"/>
    </source>
</evidence>
<sequence>MSPSRTIALLALVPAVALAQTQALDAARKAGAVQAAGTARHTRAADAALAEEAGGQKGKPGDGSLDLGRAAEKLESGEVSAVEVAGAPAADVADKHTVQKGDTLWDITGKYLQDPYAWPKVWSYNPEIANPHRINPGQEIRLGPAGKPAAAPAAPEVAEDAPARETEDLSKGDLRMPEMANDDVKVVGPYKIGLAPVSGRAVRRDTFITKKELEQSGSITSAFEEKFLLSTDDRAYVRFSHEGAVQPGQRYLVFEPGLQVLHPVTRQPFGLRTSIIGTAQVLSMDGPVATVRIASAYGPIERGALVAPYADRLTGRVVEKANRAAVKGVIVAAQLDDTTQIGNNEFVFVDKGTTDGVEDGNVFTVVRNGDPVNVRTVQQLDRKPLPDEVVGSLVVVDAREHSSTALVTRTVLELVVGDRVEMRVPATAQSGAGSN</sequence>
<dbReference type="PROSITE" id="PS51782">
    <property type="entry name" value="LYSM"/>
    <property type="match status" value="1"/>
</dbReference>
<keyword evidence="2" id="KW-0732">Signal</keyword>
<keyword evidence="5" id="KW-1185">Reference proteome</keyword>
<dbReference type="PANTHER" id="PTHR34700">
    <property type="entry name" value="POTASSIUM BINDING PROTEIN KBP"/>
    <property type="match status" value="1"/>
</dbReference>
<feature type="signal peptide" evidence="2">
    <location>
        <begin position="1"/>
        <end position="19"/>
    </location>
</feature>
<dbReference type="SMART" id="SM00257">
    <property type="entry name" value="LysM"/>
    <property type="match status" value="1"/>
</dbReference>
<dbReference type="RefSeq" id="WP_248345447.1">
    <property type="nucleotide sequence ID" value="NZ_AP025592.1"/>
</dbReference>
<reference evidence="5" key="1">
    <citation type="journal article" date="2022" name="Int. J. Syst. Evol. Microbiol.">
        <title>Anaeromyxobacter oryzae sp. nov., Anaeromyxobacter diazotrophicus sp. nov. and Anaeromyxobacter paludicola sp. nov., isolated from paddy soils.</title>
        <authorList>
            <person name="Itoh H."/>
            <person name="Xu Z."/>
            <person name="Mise K."/>
            <person name="Masuda Y."/>
            <person name="Ushijima N."/>
            <person name="Hayakawa C."/>
            <person name="Shiratori Y."/>
            <person name="Senoo K."/>
        </authorList>
    </citation>
    <scope>NUCLEOTIDE SEQUENCE [LARGE SCALE GENOMIC DNA]</scope>
    <source>
        <strain evidence="5">Red630</strain>
    </source>
</reference>